<dbReference type="InterPro" id="IPR006549">
    <property type="entry name" value="HAD-SF_hydro_IIIA"/>
</dbReference>
<dbReference type="GO" id="GO:0005737">
    <property type="term" value="C:cytoplasm"/>
    <property type="evidence" value="ECO:0007669"/>
    <property type="project" value="TreeGrafter"/>
</dbReference>
<dbReference type="Pfam" id="PF13419">
    <property type="entry name" value="HAD_2"/>
    <property type="match status" value="1"/>
</dbReference>
<dbReference type="EMBL" id="CP002582">
    <property type="protein sequence ID" value="ADZ83453.1"/>
    <property type="molecule type" value="Genomic_DNA"/>
</dbReference>
<accession>F2JMD5</accession>
<dbReference type="HOGENOM" id="CLU_056221_4_0_9"/>
<dbReference type="KEGG" id="cle:Clole_1729"/>
<dbReference type="eggNOG" id="COG2179">
    <property type="taxonomic scope" value="Bacteria"/>
</dbReference>
<reference evidence="1 2" key="1">
    <citation type="journal article" date="2011" name="J. Bacteriol.">
        <title>Complete genome sequence of the cellulose-degrading bacterium Cellulosilyticum lentocellum.</title>
        <authorList>
            <consortium name="US DOE Joint Genome Institute"/>
            <person name="Miller D.A."/>
            <person name="Suen G."/>
            <person name="Bruce D."/>
            <person name="Copeland A."/>
            <person name="Cheng J.F."/>
            <person name="Detter C."/>
            <person name="Goodwin L.A."/>
            <person name="Han C.S."/>
            <person name="Hauser L.J."/>
            <person name="Land M.L."/>
            <person name="Lapidus A."/>
            <person name="Lucas S."/>
            <person name="Meincke L."/>
            <person name="Pitluck S."/>
            <person name="Tapia R."/>
            <person name="Teshima H."/>
            <person name="Woyke T."/>
            <person name="Fox B.G."/>
            <person name="Angert E.R."/>
            <person name="Currie C.R."/>
        </authorList>
    </citation>
    <scope>NUCLEOTIDE SEQUENCE [LARGE SCALE GENOMIC DNA]</scope>
    <source>
        <strain evidence="2">ATCC 49066 / DSM 5427 / NCIMB 11756 / RHM5</strain>
    </source>
</reference>
<dbReference type="InterPro" id="IPR023214">
    <property type="entry name" value="HAD_sf"/>
</dbReference>
<dbReference type="PANTHER" id="PTHR19288:SF25">
    <property type="entry name" value="PHOSPHATIDYLGLYCEROPHOSPHATASE GEP4, MITOCHONDRIAL"/>
    <property type="match status" value="1"/>
</dbReference>
<dbReference type="PANTHER" id="PTHR19288">
    <property type="entry name" value="4-NITROPHENYLPHOSPHATASE-RELATED"/>
    <property type="match status" value="1"/>
</dbReference>
<dbReference type="SUPFAM" id="SSF56784">
    <property type="entry name" value="HAD-like"/>
    <property type="match status" value="1"/>
</dbReference>
<dbReference type="AlphaFoldDB" id="F2JMD5"/>
<sequence length="173" mass="20347">MIKKLYPTQYIQSIYEIDLLQLKKNGIRGIIFDIDNTLVPYDEVEPNTKIIDFFEMLRKNGFIITLVSNNTEDRVVKFNEKLKVFALHKSHKPLTRNFIKALRMMKCEKNEAIIVGDQIFTDVFGGNKAGIQTILVRPVSDKDEWKTKIKRGVERRIISKYEKYLEQNQYKGE</sequence>
<dbReference type="GO" id="GO:0008962">
    <property type="term" value="F:phosphatidylglycerophosphatase activity"/>
    <property type="evidence" value="ECO:0007669"/>
    <property type="project" value="InterPro"/>
</dbReference>
<dbReference type="STRING" id="642492.Clole_1729"/>
<evidence type="ECO:0000313" key="2">
    <source>
        <dbReference type="Proteomes" id="UP000008467"/>
    </source>
</evidence>
<evidence type="ECO:0000313" key="1">
    <source>
        <dbReference type="EMBL" id="ADZ83453.1"/>
    </source>
</evidence>
<dbReference type="NCBIfam" id="TIGR01662">
    <property type="entry name" value="HAD-SF-IIIA"/>
    <property type="match status" value="1"/>
</dbReference>
<dbReference type="RefSeq" id="WP_013656750.1">
    <property type="nucleotide sequence ID" value="NC_015275.1"/>
</dbReference>
<dbReference type="Gene3D" id="3.40.50.1000">
    <property type="entry name" value="HAD superfamily/HAD-like"/>
    <property type="match status" value="1"/>
</dbReference>
<keyword evidence="2" id="KW-1185">Reference proteome</keyword>
<name>F2JMD5_CELLD</name>
<dbReference type="NCBIfam" id="TIGR01668">
    <property type="entry name" value="YqeG_hyp_ppase"/>
    <property type="match status" value="1"/>
</dbReference>
<protein>
    <submittedName>
        <fullName evidence="1">HAD superfamily (Subfamily IIIA) phosphatase, TIGR01668</fullName>
    </submittedName>
</protein>
<proteinExistence type="predicted"/>
<organism evidence="1 2">
    <name type="scientific">Cellulosilyticum lentocellum (strain ATCC 49066 / DSM 5427 / NCIMB 11756 / RHM5)</name>
    <name type="common">Clostridium lentocellum</name>
    <dbReference type="NCBI Taxonomy" id="642492"/>
    <lineage>
        <taxon>Bacteria</taxon>
        <taxon>Bacillati</taxon>
        <taxon>Bacillota</taxon>
        <taxon>Clostridia</taxon>
        <taxon>Lachnospirales</taxon>
        <taxon>Cellulosilyticaceae</taxon>
        <taxon>Cellulosilyticum</taxon>
    </lineage>
</organism>
<dbReference type="InterPro" id="IPR010021">
    <property type="entry name" value="PGPP1/Gep4"/>
</dbReference>
<dbReference type="InterPro" id="IPR041492">
    <property type="entry name" value="HAD_2"/>
</dbReference>
<dbReference type="InterPro" id="IPR036412">
    <property type="entry name" value="HAD-like_sf"/>
</dbReference>
<dbReference type="Proteomes" id="UP000008467">
    <property type="component" value="Chromosome"/>
</dbReference>
<gene>
    <name evidence="1" type="ordered locus">Clole_1729</name>
</gene>
<dbReference type="CDD" id="cd16416">
    <property type="entry name" value="HAD_BsYqeG-like"/>
    <property type="match status" value="1"/>
</dbReference>